<dbReference type="SMR" id="A0A3P6CEP6"/>
<dbReference type="Gene3D" id="2.60.40.150">
    <property type="entry name" value="C2 domain"/>
    <property type="match status" value="1"/>
</dbReference>
<feature type="region of interest" description="Disordered" evidence="1">
    <location>
        <begin position="132"/>
        <end position="195"/>
    </location>
</feature>
<dbReference type="InterPro" id="IPR035892">
    <property type="entry name" value="C2_domain_sf"/>
</dbReference>
<dbReference type="GO" id="GO:0006952">
    <property type="term" value="P:defense response"/>
    <property type="evidence" value="ECO:0007669"/>
    <property type="project" value="InterPro"/>
</dbReference>
<dbReference type="Pfam" id="PF00168">
    <property type="entry name" value="C2"/>
    <property type="match status" value="1"/>
</dbReference>
<evidence type="ECO:0000259" key="2">
    <source>
        <dbReference type="PROSITE" id="PS50004"/>
    </source>
</evidence>
<accession>A0A3P6CEP6</accession>
<sequence>MASSSETLDLVVTVVSAKHLKNVNWRNGDLKPYVVLYLDSDHRVSTRSDDSAKPVWNERITLPLTRSVHESVLNVEIFHSDAAKPLVGSVRFPLVRLVDSEGAMVPESISSLELLRPSGRPQGKIRLKLAIKERPIPPPQRPQSQPRDYYSAPQGNHYYSPSPPPPPPPAPITSPSPHRDYREFSPSPSRPLLIRSPITTIPDSITLLLRRVRCTIGPPITASHLLQSIFL</sequence>
<proteinExistence type="predicted"/>
<protein>
    <recommendedName>
        <fullName evidence="2">C2 domain-containing protein</fullName>
    </recommendedName>
</protein>
<feature type="domain" description="C2" evidence="2">
    <location>
        <begin position="1"/>
        <end position="107"/>
    </location>
</feature>
<dbReference type="CDD" id="cd04051">
    <property type="entry name" value="C2_SRC2_like"/>
    <property type="match status" value="1"/>
</dbReference>
<dbReference type="AlphaFoldDB" id="A0A3P6CEP6"/>
<dbReference type="PROSITE" id="PS50004">
    <property type="entry name" value="C2"/>
    <property type="match status" value="1"/>
</dbReference>
<dbReference type="EMBL" id="LR031577">
    <property type="protein sequence ID" value="VDD17137.1"/>
    <property type="molecule type" value="Genomic_DNA"/>
</dbReference>
<feature type="compositionally biased region" description="Pro residues" evidence="1">
    <location>
        <begin position="161"/>
        <end position="174"/>
    </location>
</feature>
<evidence type="ECO:0000256" key="1">
    <source>
        <dbReference type="SAM" id="MobiDB-lite"/>
    </source>
</evidence>
<dbReference type="InterPro" id="IPR044750">
    <property type="entry name" value="C2_SRC2/BAP"/>
</dbReference>
<dbReference type="InterPro" id="IPR000008">
    <property type="entry name" value="C2_dom"/>
</dbReference>
<dbReference type="PANTHER" id="PTHR32246:SF70">
    <property type="entry name" value="CALCIUM-DEPENDENT LIPID-BINDING (CALB DOMAIN) FAMILY PROTEIN"/>
    <property type="match status" value="1"/>
</dbReference>
<feature type="compositionally biased region" description="Low complexity" evidence="1">
    <location>
        <begin position="185"/>
        <end position="195"/>
    </location>
</feature>
<name>A0A3P6CEP6_BRACM</name>
<dbReference type="SMART" id="SM00239">
    <property type="entry name" value="C2"/>
    <property type="match status" value="1"/>
</dbReference>
<organism evidence="3">
    <name type="scientific">Brassica campestris</name>
    <name type="common">Field mustard</name>
    <dbReference type="NCBI Taxonomy" id="3711"/>
    <lineage>
        <taxon>Eukaryota</taxon>
        <taxon>Viridiplantae</taxon>
        <taxon>Streptophyta</taxon>
        <taxon>Embryophyta</taxon>
        <taxon>Tracheophyta</taxon>
        <taxon>Spermatophyta</taxon>
        <taxon>Magnoliopsida</taxon>
        <taxon>eudicotyledons</taxon>
        <taxon>Gunneridae</taxon>
        <taxon>Pentapetalae</taxon>
        <taxon>rosids</taxon>
        <taxon>malvids</taxon>
        <taxon>Brassicales</taxon>
        <taxon>Brassicaceae</taxon>
        <taxon>Brassiceae</taxon>
        <taxon>Brassica</taxon>
    </lineage>
</organism>
<evidence type="ECO:0000313" key="3">
    <source>
        <dbReference type="EMBL" id="VDD17137.1"/>
    </source>
</evidence>
<gene>
    <name evidence="3" type="ORF">BRAA10T42850Z</name>
</gene>
<reference evidence="3" key="1">
    <citation type="submission" date="2018-11" db="EMBL/GenBank/DDBJ databases">
        <authorList>
            <consortium name="Genoscope - CEA"/>
            <person name="William W."/>
        </authorList>
    </citation>
    <scope>NUCLEOTIDE SEQUENCE</scope>
</reference>
<dbReference type="PANTHER" id="PTHR32246">
    <property type="entry name" value="INGRESSION PROTEIN FIC1"/>
    <property type="match status" value="1"/>
</dbReference>
<dbReference type="SUPFAM" id="SSF49562">
    <property type="entry name" value="C2 domain (Calcium/lipid-binding domain, CaLB)"/>
    <property type="match status" value="1"/>
</dbReference>